<reference evidence="4 5" key="1">
    <citation type="submission" date="2020-06" db="EMBL/GenBank/DDBJ databases">
        <title>Actinokineospora xiongansis sp. nov., isolated from soil of Baiyangdian.</title>
        <authorList>
            <person name="Zhang X."/>
        </authorList>
    </citation>
    <scope>NUCLEOTIDE SEQUENCE [LARGE SCALE GENOMIC DNA]</scope>
    <source>
        <strain evidence="4 5">HBU206404</strain>
    </source>
</reference>
<keyword evidence="2" id="KW-0472">Membrane</keyword>
<feature type="transmembrane region" description="Helical" evidence="2">
    <location>
        <begin position="101"/>
        <end position="121"/>
    </location>
</feature>
<organism evidence="4 5">
    <name type="scientific">Actinokineospora xionganensis</name>
    <dbReference type="NCBI Taxonomy" id="2684470"/>
    <lineage>
        <taxon>Bacteria</taxon>
        <taxon>Bacillati</taxon>
        <taxon>Actinomycetota</taxon>
        <taxon>Actinomycetes</taxon>
        <taxon>Pseudonocardiales</taxon>
        <taxon>Pseudonocardiaceae</taxon>
        <taxon>Actinokineospora</taxon>
    </lineage>
</organism>
<name>A0ABR7LEM2_9PSEU</name>
<feature type="transmembrane region" description="Helical" evidence="2">
    <location>
        <begin position="186"/>
        <end position="204"/>
    </location>
</feature>
<protein>
    <submittedName>
        <fullName evidence="4">DMT family transporter</fullName>
    </submittedName>
</protein>
<keyword evidence="2" id="KW-0812">Transmembrane</keyword>
<feature type="transmembrane region" description="Helical" evidence="2">
    <location>
        <begin position="240"/>
        <end position="257"/>
    </location>
</feature>
<dbReference type="SUPFAM" id="SSF103481">
    <property type="entry name" value="Multidrug resistance efflux transporter EmrE"/>
    <property type="match status" value="2"/>
</dbReference>
<evidence type="ECO:0000259" key="3">
    <source>
        <dbReference type="Pfam" id="PF00892"/>
    </source>
</evidence>
<feature type="transmembrane region" description="Helical" evidence="2">
    <location>
        <begin position="71"/>
        <end position="89"/>
    </location>
</feature>
<feature type="domain" description="EamA" evidence="3">
    <location>
        <begin position="124"/>
        <end position="255"/>
    </location>
</feature>
<dbReference type="InterPro" id="IPR000620">
    <property type="entry name" value="EamA_dom"/>
</dbReference>
<feature type="transmembrane region" description="Helical" evidence="2">
    <location>
        <begin position="127"/>
        <end position="148"/>
    </location>
</feature>
<keyword evidence="5" id="KW-1185">Reference proteome</keyword>
<keyword evidence="2" id="KW-1133">Transmembrane helix</keyword>
<feature type="transmembrane region" description="Helical" evidence="2">
    <location>
        <begin position="6"/>
        <end position="31"/>
    </location>
</feature>
<gene>
    <name evidence="4" type="ORF">GPZ80_28580</name>
</gene>
<feature type="transmembrane region" description="Helical" evidence="2">
    <location>
        <begin position="155"/>
        <end position="174"/>
    </location>
</feature>
<dbReference type="Pfam" id="PF00892">
    <property type="entry name" value="EamA"/>
    <property type="match status" value="2"/>
</dbReference>
<evidence type="ECO:0000256" key="2">
    <source>
        <dbReference type="SAM" id="Phobius"/>
    </source>
</evidence>
<comment type="caution">
    <text evidence="4">The sequence shown here is derived from an EMBL/GenBank/DDBJ whole genome shotgun (WGS) entry which is preliminary data.</text>
</comment>
<evidence type="ECO:0000256" key="1">
    <source>
        <dbReference type="ARBA" id="ARBA00007362"/>
    </source>
</evidence>
<sequence>MSGLLIHYPILAGQSARYAVGAVLILGWAMARRLPITLPRLKDLPALLAVVGVGMIGFNIFLLTAQHHAEPGLVAAVLGGSPLVIALVAPLMSGVRPAVRALAGAGLVVAGIVVLSGGGTWSGPGLLLAVLTMLCEAAFTLFAVGVVRRLGTFSVALWCHVLAAVCAGVLAVPFDGAFRLPSAVELVAVLAVAVITVVAFCLWYQSVSVLGAGRAAVLIGVMPVSGLVVSVGLGAQSLTMAALVGASIVAVGCAVGLRG</sequence>
<evidence type="ECO:0000313" key="4">
    <source>
        <dbReference type="EMBL" id="MBC6451125.1"/>
    </source>
</evidence>
<feature type="transmembrane region" description="Helical" evidence="2">
    <location>
        <begin position="43"/>
        <end position="65"/>
    </location>
</feature>
<feature type="transmembrane region" description="Helical" evidence="2">
    <location>
        <begin position="216"/>
        <end position="234"/>
    </location>
</feature>
<accession>A0ABR7LEM2</accession>
<proteinExistence type="inferred from homology"/>
<dbReference type="EMBL" id="JABVED010000024">
    <property type="protein sequence ID" value="MBC6451125.1"/>
    <property type="molecule type" value="Genomic_DNA"/>
</dbReference>
<dbReference type="Proteomes" id="UP000734823">
    <property type="component" value="Unassembled WGS sequence"/>
</dbReference>
<comment type="similarity">
    <text evidence="1">Belongs to the EamA transporter family.</text>
</comment>
<evidence type="ECO:0000313" key="5">
    <source>
        <dbReference type="Proteomes" id="UP000734823"/>
    </source>
</evidence>
<dbReference type="InterPro" id="IPR037185">
    <property type="entry name" value="EmrE-like"/>
</dbReference>
<feature type="domain" description="EamA" evidence="3">
    <location>
        <begin position="16"/>
        <end position="116"/>
    </location>
</feature>